<evidence type="ECO:0000313" key="2">
    <source>
        <dbReference type="EMBL" id="CAB5218866.1"/>
    </source>
</evidence>
<name>A0A6J5L3G5_9CAUD</name>
<evidence type="ECO:0000313" key="1">
    <source>
        <dbReference type="EMBL" id="CAB4128102.1"/>
    </source>
</evidence>
<gene>
    <name evidence="1" type="ORF">UFOVP109_24</name>
    <name evidence="2" type="ORF">UFOVP224_4</name>
</gene>
<organism evidence="1">
    <name type="scientific">uncultured Caudovirales phage</name>
    <dbReference type="NCBI Taxonomy" id="2100421"/>
    <lineage>
        <taxon>Viruses</taxon>
        <taxon>Duplodnaviria</taxon>
        <taxon>Heunggongvirae</taxon>
        <taxon>Uroviricota</taxon>
        <taxon>Caudoviricetes</taxon>
        <taxon>Peduoviridae</taxon>
        <taxon>Maltschvirus</taxon>
        <taxon>Maltschvirus maltsch</taxon>
    </lineage>
</organism>
<dbReference type="EMBL" id="LR798270">
    <property type="protein sequence ID" value="CAB5218866.1"/>
    <property type="molecule type" value="Genomic_DNA"/>
</dbReference>
<protein>
    <submittedName>
        <fullName evidence="1">Uncharacterized protein</fullName>
    </submittedName>
</protein>
<sequence length="136" mass="16824">MKSVQQPPHAWQRAIQQQELRVHHDLWHQQRREQQHNWSLDRFCKSRGFTREKLDKHKNFDDVMVLLSFDGWEHAMTEKDQEIWTTAWKWVYTKEFALSEYHLRRLRSIVDGIEFKQRRREQQQAQRRGKRSGCHT</sequence>
<proteinExistence type="predicted"/>
<dbReference type="EMBL" id="LR796227">
    <property type="protein sequence ID" value="CAB4128102.1"/>
    <property type="molecule type" value="Genomic_DNA"/>
</dbReference>
<reference evidence="1" key="1">
    <citation type="submission" date="2020-04" db="EMBL/GenBank/DDBJ databases">
        <authorList>
            <person name="Chiriac C."/>
            <person name="Salcher M."/>
            <person name="Ghai R."/>
            <person name="Kavagutti S V."/>
        </authorList>
    </citation>
    <scope>NUCLEOTIDE SEQUENCE</scope>
</reference>
<accession>A0A6J5L3G5</accession>